<dbReference type="Proteomes" id="UP001497516">
    <property type="component" value="Chromosome 2"/>
</dbReference>
<proteinExistence type="predicted"/>
<evidence type="ECO:0000313" key="2">
    <source>
        <dbReference type="Proteomes" id="UP001497516"/>
    </source>
</evidence>
<dbReference type="AlphaFoldDB" id="A0AAV2D7D4"/>
<organism evidence="1 2">
    <name type="scientific">Linum trigynum</name>
    <dbReference type="NCBI Taxonomy" id="586398"/>
    <lineage>
        <taxon>Eukaryota</taxon>
        <taxon>Viridiplantae</taxon>
        <taxon>Streptophyta</taxon>
        <taxon>Embryophyta</taxon>
        <taxon>Tracheophyta</taxon>
        <taxon>Spermatophyta</taxon>
        <taxon>Magnoliopsida</taxon>
        <taxon>eudicotyledons</taxon>
        <taxon>Gunneridae</taxon>
        <taxon>Pentapetalae</taxon>
        <taxon>rosids</taxon>
        <taxon>fabids</taxon>
        <taxon>Malpighiales</taxon>
        <taxon>Linaceae</taxon>
        <taxon>Linum</taxon>
    </lineage>
</organism>
<accession>A0AAV2D7D4</accession>
<sequence length="83" mass="9134">MPFRNMRNPVLPVPAAKHWSKFLPRNISRKDMADVVVGIFVRRRGGIGGHDDDCLSKTDFLPVHAGGEIPAVDDLQNRVGDVG</sequence>
<keyword evidence="2" id="KW-1185">Reference proteome</keyword>
<protein>
    <submittedName>
        <fullName evidence="1">Uncharacterized protein</fullName>
    </submittedName>
</protein>
<name>A0AAV2D7D4_9ROSI</name>
<dbReference type="EMBL" id="OZ034815">
    <property type="protein sequence ID" value="CAL1367837.1"/>
    <property type="molecule type" value="Genomic_DNA"/>
</dbReference>
<reference evidence="1 2" key="1">
    <citation type="submission" date="2024-04" db="EMBL/GenBank/DDBJ databases">
        <authorList>
            <person name="Fracassetti M."/>
        </authorList>
    </citation>
    <scope>NUCLEOTIDE SEQUENCE [LARGE SCALE GENOMIC DNA]</scope>
</reference>
<gene>
    <name evidence="1" type="ORF">LTRI10_LOCUS11296</name>
</gene>
<evidence type="ECO:0000313" key="1">
    <source>
        <dbReference type="EMBL" id="CAL1367837.1"/>
    </source>
</evidence>